<comment type="similarity">
    <text evidence="2">Belongs to the bacterial solute-binding protein 2 family.</text>
</comment>
<dbReference type="Proteomes" id="UP001144805">
    <property type="component" value="Unassembled WGS sequence"/>
</dbReference>
<dbReference type="GO" id="GO:0030313">
    <property type="term" value="C:cell envelope"/>
    <property type="evidence" value="ECO:0007669"/>
    <property type="project" value="UniProtKB-SubCell"/>
</dbReference>
<organism evidence="6 7">
    <name type="scientific">Kaistia nematophila</name>
    <dbReference type="NCBI Taxonomy" id="2994654"/>
    <lineage>
        <taxon>Bacteria</taxon>
        <taxon>Pseudomonadati</taxon>
        <taxon>Pseudomonadota</taxon>
        <taxon>Alphaproteobacteria</taxon>
        <taxon>Hyphomicrobiales</taxon>
        <taxon>Kaistiaceae</taxon>
        <taxon>Kaistia</taxon>
    </lineage>
</organism>
<evidence type="ECO:0000259" key="5">
    <source>
        <dbReference type="Pfam" id="PF13407"/>
    </source>
</evidence>
<dbReference type="AlphaFoldDB" id="A0A9X3E5V2"/>
<evidence type="ECO:0000256" key="2">
    <source>
        <dbReference type="ARBA" id="ARBA00007639"/>
    </source>
</evidence>
<evidence type="ECO:0000313" key="6">
    <source>
        <dbReference type="EMBL" id="MCX5572129.1"/>
    </source>
</evidence>
<dbReference type="EMBL" id="JAPKNK010000014">
    <property type="protein sequence ID" value="MCX5572129.1"/>
    <property type="molecule type" value="Genomic_DNA"/>
</dbReference>
<evidence type="ECO:0000256" key="1">
    <source>
        <dbReference type="ARBA" id="ARBA00004196"/>
    </source>
</evidence>
<proteinExistence type="inferred from homology"/>
<dbReference type="RefSeq" id="WP_266341090.1">
    <property type="nucleotide sequence ID" value="NZ_JAPKNK010000014.1"/>
</dbReference>
<protein>
    <submittedName>
        <fullName evidence="6">Substrate-binding domain-containing protein</fullName>
    </submittedName>
</protein>
<evidence type="ECO:0000256" key="4">
    <source>
        <dbReference type="SAM" id="SignalP"/>
    </source>
</evidence>
<gene>
    <name evidence="6" type="ORF">OSH07_23205</name>
</gene>
<evidence type="ECO:0000256" key="3">
    <source>
        <dbReference type="ARBA" id="ARBA00022729"/>
    </source>
</evidence>
<keyword evidence="7" id="KW-1185">Reference proteome</keyword>
<sequence length="387" mass="40980">MSIHLPRFTGGLGHARHWLAGLSTAVLIAAAPLAAHADPAAAVKEAAGIVEAHLKSPEFWAPPAFDISKAKGKTIWWIADQSSNITEQWADAAKEAAALAGIKLNLFDPGASAPEHVRGFNLAITAGADAIVLADGHAALAYAAQVKAAKDAGIPVFSVVSHPLGADTEPRVEGLVADISYNYPEAGKLLADWFVADSNGEGHALLVDLQGIPSSQWELQGFKDELARLGTSAKFTEIATSYGQNLQADVANAVSTAILRDPSINYVIPPFDSLALFAQTGLAQLGPAGAKVKTAGFNAIIPQMQNLQKGGTPLQIDLGGPNVWLGYAVVDNVLRVLTGEEPIHDYKIGYKIFTHDNVQGLDVSKENDLNWYGIDYGALFKPVWKLQ</sequence>
<feature type="domain" description="Periplasmic binding protein" evidence="5">
    <location>
        <begin position="80"/>
        <end position="341"/>
    </location>
</feature>
<feature type="chain" id="PRO_5040825597" evidence="4">
    <location>
        <begin position="38"/>
        <end position="387"/>
    </location>
</feature>
<dbReference type="PANTHER" id="PTHR46847">
    <property type="entry name" value="D-ALLOSE-BINDING PERIPLASMIC PROTEIN-RELATED"/>
    <property type="match status" value="1"/>
</dbReference>
<dbReference type="Pfam" id="PF13407">
    <property type="entry name" value="Peripla_BP_4"/>
    <property type="match status" value="1"/>
</dbReference>
<keyword evidence="3 4" id="KW-0732">Signal</keyword>
<dbReference type="SUPFAM" id="SSF53822">
    <property type="entry name" value="Periplasmic binding protein-like I"/>
    <property type="match status" value="1"/>
</dbReference>
<reference evidence="6" key="1">
    <citation type="submission" date="2022-11" db="EMBL/GenBank/DDBJ databases">
        <title>Biodiversity and phylogenetic relationships of bacteria.</title>
        <authorList>
            <person name="Machado R.A.R."/>
            <person name="Bhat A."/>
            <person name="Loulou A."/>
            <person name="Kallel S."/>
        </authorList>
    </citation>
    <scope>NUCLEOTIDE SEQUENCE</scope>
    <source>
        <strain evidence="6">K-TC2</strain>
    </source>
</reference>
<dbReference type="PANTHER" id="PTHR46847:SF1">
    <property type="entry name" value="D-ALLOSE-BINDING PERIPLASMIC PROTEIN-RELATED"/>
    <property type="match status" value="1"/>
</dbReference>
<dbReference type="GO" id="GO:0030246">
    <property type="term" value="F:carbohydrate binding"/>
    <property type="evidence" value="ECO:0007669"/>
    <property type="project" value="UniProtKB-ARBA"/>
</dbReference>
<dbReference type="InterPro" id="IPR028082">
    <property type="entry name" value="Peripla_BP_I"/>
</dbReference>
<comment type="caution">
    <text evidence="6">The sequence shown here is derived from an EMBL/GenBank/DDBJ whole genome shotgun (WGS) entry which is preliminary data.</text>
</comment>
<feature type="signal peptide" evidence="4">
    <location>
        <begin position="1"/>
        <end position="37"/>
    </location>
</feature>
<dbReference type="Gene3D" id="3.40.50.2300">
    <property type="match status" value="2"/>
</dbReference>
<accession>A0A9X3E5V2</accession>
<name>A0A9X3E5V2_9HYPH</name>
<comment type="subcellular location">
    <subcellularLocation>
        <location evidence="1">Cell envelope</location>
    </subcellularLocation>
</comment>
<dbReference type="InterPro" id="IPR025997">
    <property type="entry name" value="SBP_2_dom"/>
</dbReference>
<evidence type="ECO:0000313" key="7">
    <source>
        <dbReference type="Proteomes" id="UP001144805"/>
    </source>
</evidence>